<organism evidence="3 4">
    <name type="scientific">Lasius niger</name>
    <name type="common">Black garden ant</name>
    <dbReference type="NCBI Taxonomy" id="67767"/>
    <lineage>
        <taxon>Eukaryota</taxon>
        <taxon>Metazoa</taxon>
        <taxon>Ecdysozoa</taxon>
        <taxon>Arthropoda</taxon>
        <taxon>Hexapoda</taxon>
        <taxon>Insecta</taxon>
        <taxon>Pterygota</taxon>
        <taxon>Neoptera</taxon>
        <taxon>Endopterygota</taxon>
        <taxon>Hymenoptera</taxon>
        <taxon>Apocrita</taxon>
        <taxon>Aculeata</taxon>
        <taxon>Formicoidea</taxon>
        <taxon>Formicidae</taxon>
        <taxon>Formicinae</taxon>
        <taxon>Lasius</taxon>
        <taxon>Lasius</taxon>
    </lineage>
</organism>
<dbReference type="OrthoDB" id="7700068at2759"/>
<reference evidence="3 4" key="1">
    <citation type="submission" date="2015-04" db="EMBL/GenBank/DDBJ databases">
        <title>Lasius niger genome sequencing.</title>
        <authorList>
            <person name="Konorov E.A."/>
            <person name="Nikitin M.A."/>
            <person name="Kirill M.V."/>
            <person name="Chang P."/>
        </authorList>
    </citation>
    <scope>NUCLEOTIDE SEQUENCE [LARGE SCALE GENOMIC DNA]</scope>
    <source>
        <tissue evidence="3">Whole</tissue>
    </source>
</reference>
<comment type="caution">
    <text evidence="3">The sequence shown here is derived from an EMBL/GenBank/DDBJ whole genome shotgun (WGS) entry which is preliminary data.</text>
</comment>
<keyword evidence="4" id="KW-1185">Reference proteome</keyword>
<dbReference type="EMBL" id="LBMM01017117">
    <property type="protein sequence ID" value="KMQ84208.1"/>
    <property type="molecule type" value="Genomic_DNA"/>
</dbReference>
<dbReference type="Proteomes" id="UP000036403">
    <property type="component" value="Unassembled WGS sequence"/>
</dbReference>
<sequence length="212" mass="25419">MDGKKVGGSARKNKTEEGKEGGERTEGTRTRTGGVMEGLREEKKNGGKDVKGVGTGGGREVWRGESEGMGWEVRRKKRQEVREKEEEEGRRGGIENRRGKEEGLKGVEYGKIRDRVEEEEERAREREARKRREKQKDRVLERRGEVGRRWRLSVDEDLTREERKMKWRIKERARLERNRGKRVEYNNRRLWVDGREWKWDEEVESWREYKEF</sequence>
<feature type="compositionally biased region" description="Basic and acidic residues" evidence="2">
    <location>
        <begin position="13"/>
        <end position="29"/>
    </location>
</feature>
<dbReference type="PaxDb" id="67767-A0A0J7K192"/>
<gene>
    <name evidence="3" type="ORF">RF55_18199</name>
</gene>
<evidence type="ECO:0000313" key="4">
    <source>
        <dbReference type="Proteomes" id="UP000036403"/>
    </source>
</evidence>
<protein>
    <submittedName>
        <fullName evidence="3">Uncharacterized protein</fullName>
    </submittedName>
</protein>
<feature type="coiled-coil region" evidence="1">
    <location>
        <begin position="109"/>
        <end position="138"/>
    </location>
</feature>
<keyword evidence="1" id="KW-0175">Coiled coil</keyword>
<feature type="region of interest" description="Disordered" evidence="2">
    <location>
        <begin position="1"/>
        <end position="103"/>
    </location>
</feature>
<proteinExistence type="predicted"/>
<evidence type="ECO:0000256" key="1">
    <source>
        <dbReference type="SAM" id="Coils"/>
    </source>
</evidence>
<feature type="compositionally biased region" description="Basic and acidic residues" evidence="2">
    <location>
        <begin position="80"/>
        <end position="103"/>
    </location>
</feature>
<dbReference type="AlphaFoldDB" id="A0A0J7K192"/>
<evidence type="ECO:0000256" key="2">
    <source>
        <dbReference type="SAM" id="MobiDB-lite"/>
    </source>
</evidence>
<evidence type="ECO:0000313" key="3">
    <source>
        <dbReference type="EMBL" id="KMQ84208.1"/>
    </source>
</evidence>
<accession>A0A0J7K192</accession>
<feature type="compositionally biased region" description="Basic and acidic residues" evidence="2">
    <location>
        <begin position="38"/>
        <end position="51"/>
    </location>
</feature>
<name>A0A0J7K192_LASNI</name>